<feature type="coiled-coil region" evidence="4">
    <location>
        <begin position="167"/>
        <end position="244"/>
    </location>
</feature>
<sequence>MSRPRPQWQLQALAAQRRDNEIKRAEELKKVATYFETNTNKSRHHEQWTTEGYYEKANKEAELLSQRKIRAAQLEERRKKLELMLFQENMQLQQELKNLAAQPKYFKNGSYLNKVSTKTLQDINQGIMAKEEQLLRHEAELRLHHAWRMRQPELRAATSFVNNGKLKSAWMEQIVEKEVQKQKEEEETRKVLKERDEMLRKQIQLEEQKLKEKELQVRELRESLEGQIAELSEKETIVKRLRKQEEKEKLILDELLFISCEREREHTRLVAERDTSIVNMGLHKYKLKKKVISVMKEIELDLEMLDKLRRAVQKDYDSEKDICSNYKRVLDAALSELVEHRERELQRQKTIEAMYDGEARMINEKQDKLWAKEREARALLMTEVVATLKRQVEEKIEANRQKQKMNVLEREKILEQMEQFHQEMRANERAAQLKESKYSTVTALQSQLNSLRLQQQQLEDTCAREAELREVASNERKIRNEIAKIHREGSTQAWT</sequence>
<keyword evidence="2" id="KW-0963">Cytoplasm</keyword>
<evidence type="ECO:0000256" key="4">
    <source>
        <dbReference type="SAM" id="Coils"/>
    </source>
</evidence>
<organism evidence="5">
    <name type="scientific">Spodoptera frugiperda</name>
    <name type="common">Fall armyworm</name>
    <dbReference type="NCBI Taxonomy" id="7108"/>
    <lineage>
        <taxon>Eukaryota</taxon>
        <taxon>Metazoa</taxon>
        <taxon>Ecdysozoa</taxon>
        <taxon>Arthropoda</taxon>
        <taxon>Hexapoda</taxon>
        <taxon>Insecta</taxon>
        <taxon>Pterygota</taxon>
        <taxon>Neoptera</taxon>
        <taxon>Endopterygota</taxon>
        <taxon>Lepidoptera</taxon>
        <taxon>Glossata</taxon>
        <taxon>Ditrysia</taxon>
        <taxon>Noctuoidea</taxon>
        <taxon>Noctuidae</taxon>
        <taxon>Amphipyrinae</taxon>
        <taxon>Spodoptera</taxon>
    </lineage>
</organism>
<evidence type="ECO:0000256" key="2">
    <source>
        <dbReference type="ARBA" id="ARBA00022490"/>
    </source>
</evidence>
<keyword evidence="4" id="KW-0175">Coiled coil</keyword>
<evidence type="ECO:0000256" key="1">
    <source>
        <dbReference type="ARBA" id="ARBA00004245"/>
    </source>
</evidence>
<gene>
    <name evidence="5" type="ORF">SFRICE_031056</name>
</gene>
<feature type="coiled-coil region" evidence="4">
    <location>
        <begin position="64"/>
        <end position="91"/>
    </location>
</feature>
<feature type="coiled-coil region" evidence="4">
    <location>
        <begin position="385"/>
        <end position="461"/>
    </location>
</feature>
<dbReference type="PANTHER" id="PTHR31183:SF2">
    <property type="entry name" value="TRICHOPLEIN KERATIN FILAMENT-BINDING PROTEIN"/>
    <property type="match status" value="1"/>
</dbReference>
<evidence type="ECO:0000313" key="5">
    <source>
        <dbReference type="EMBL" id="SOQ45293.1"/>
    </source>
</evidence>
<protein>
    <submittedName>
        <fullName evidence="5">SFRICE_031056</fullName>
    </submittedName>
</protein>
<dbReference type="InterPro" id="IPR043596">
    <property type="entry name" value="CFAP53/TCHP"/>
</dbReference>
<name>A0A2H1VWV6_SPOFR</name>
<evidence type="ECO:0000256" key="3">
    <source>
        <dbReference type="ARBA" id="ARBA00023212"/>
    </source>
</evidence>
<reference evidence="5" key="1">
    <citation type="submission" date="2016-07" db="EMBL/GenBank/DDBJ databases">
        <authorList>
            <person name="Bretaudeau A."/>
        </authorList>
    </citation>
    <scope>NUCLEOTIDE SEQUENCE</scope>
    <source>
        <strain evidence="5">Rice</strain>
        <tissue evidence="5">Whole body</tissue>
    </source>
</reference>
<dbReference type="PANTHER" id="PTHR31183">
    <property type="entry name" value="TRICHOPLEIN KERATIN FILAMENT-BINDING PROTEIN FAMILY MEMBER"/>
    <property type="match status" value="1"/>
</dbReference>
<dbReference type="EMBL" id="ODYU01004921">
    <property type="protein sequence ID" value="SOQ45293.1"/>
    <property type="molecule type" value="Genomic_DNA"/>
</dbReference>
<proteinExistence type="predicted"/>
<accession>A0A2H1VWV6</accession>
<dbReference type="GO" id="GO:0045095">
    <property type="term" value="C:keratin filament"/>
    <property type="evidence" value="ECO:0007669"/>
    <property type="project" value="TreeGrafter"/>
</dbReference>
<keyword evidence="3" id="KW-0206">Cytoskeleton</keyword>
<dbReference type="AlphaFoldDB" id="A0A2H1VWV6"/>
<dbReference type="GO" id="GO:0006915">
    <property type="term" value="P:apoptotic process"/>
    <property type="evidence" value="ECO:0007669"/>
    <property type="project" value="TreeGrafter"/>
</dbReference>
<comment type="subcellular location">
    <subcellularLocation>
        <location evidence="1">Cytoplasm</location>
        <location evidence="1">Cytoskeleton</location>
    </subcellularLocation>
</comment>